<dbReference type="Gene3D" id="1.10.238.10">
    <property type="entry name" value="EF-hand"/>
    <property type="match status" value="2"/>
</dbReference>
<feature type="domain" description="EF-hand" evidence="3">
    <location>
        <begin position="16"/>
        <end position="51"/>
    </location>
</feature>
<dbReference type="FunFam" id="1.10.238.10:FF:000178">
    <property type="entry name" value="Calmodulin-2 A"/>
    <property type="match status" value="1"/>
</dbReference>
<evidence type="ECO:0000256" key="2">
    <source>
        <dbReference type="ARBA" id="ARBA00022837"/>
    </source>
</evidence>
<dbReference type="InterPro" id="IPR011992">
    <property type="entry name" value="EF-hand-dom_pair"/>
</dbReference>
<dbReference type="EMBL" id="CAJPWZ010001413">
    <property type="protein sequence ID" value="CAG2214538.1"/>
    <property type="molecule type" value="Genomic_DNA"/>
</dbReference>
<evidence type="ECO:0000256" key="1">
    <source>
        <dbReference type="ARBA" id="ARBA00022737"/>
    </source>
</evidence>
<dbReference type="Proteomes" id="UP000683360">
    <property type="component" value="Unassembled WGS sequence"/>
</dbReference>
<keyword evidence="1" id="KW-0677">Repeat</keyword>
<proteinExistence type="predicted"/>
<reference evidence="4" key="1">
    <citation type="submission" date="2021-03" db="EMBL/GenBank/DDBJ databases">
        <authorList>
            <person name="Bekaert M."/>
        </authorList>
    </citation>
    <scope>NUCLEOTIDE SEQUENCE</scope>
</reference>
<dbReference type="SUPFAM" id="SSF47473">
    <property type="entry name" value="EF-hand"/>
    <property type="match status" value="1"/>
</dbReference>
<dbReference type="InterPro" id="IPR050230">
    <property type="entry name" value="CALM/Myosin/TropC-like"/>
</dbReference>
<dbReference type="GO" id="GO:0016460">
    <property type="term" value="C:myosin II complex"/>
    <property type="evidence" value="ECO:0007669"/>
    <property type="project" value="TreeGrafter"/>
</dbReference>
<sequence length="251" mass="28385">MDDNKTKPATIQLNNQQKGDLRQAFDLFDADGSGTIDGSELKIALRALGFEPTKEELKRLLAECDKDGLLDFNDFLKIMSDKMTGPDTKEDMLKAFELFDYEEKGKIAKHNVMQIADELGLTQTEKRAKEQGLDLPITEWEVDEMVDGADRDRDGLRNVSKTKFYTCIVDGHRDSSLCRESSGCSGEVCATDPSEDIFRDSNATLILNFNISQLNEQYLSEIEKRVKQEQEKERMEIGRAADELGLLKNLD</sequence>
<keyword evidence="5" id="KW-1185">Reference proteome</keyword>
<name>A0A8S3S5J6_MYTED</name>
<evidence type="ECO:0000259" key="3">
    <source>
        <dbReference type="PROSITE" id="PS50222"/>
    </source>
</evidence>
<dbReference type="Pfam" id="PF13499">
    <property type="entry name" value="EF-hand_7"/>
    <property type="match status" value="1"/>
</dbReference>
<protein>
    <submittedName>
        <fullName evidence="4">CETN1</fullName>
    </submittedName>
</protein>
<evidence type="ECO:0000313" key="5">
    <source>
        <dbReference type="Proteomes" id="UP000683360"/>
    </source>
</evidence>
<dbReference type="SMART" id="SM00054">
    <property type="entry name" value="EFh"/>
    <property type="match status" value="3"/>
</dbReference>
<dbReference type="InterPro" id="IPR002048">
    <property type="entry name" value="EF_hand_dom"/>
</dbReference>
<comment type="caution">
    <text evidence="4">The sequence shown here is derived from an EMBL/GenBank/DDBJ whole genome shotgun (WGS) entry which is preliminary data.</text>
</comment>
<dbReference type="CDD" id="cd00051">
    <property type="entry name" value="EFh"/>
    <property type="match status" value="1"/>
</dbReference>
<dbReference type="PANTHER" id="PTHR23048">
    <property type="entry name" value="MYOSIN LIGHT CHAIN 1, 3"/>
    <property type="match status" value="1"/>
</dbReference>
<dbReference type="PROSITE" id="PS50222">
    <property type="entry name" value="EF_HAND_2"/>
    <property type="match status" value="1"/>
</dbReference>
<evidence type="ECO:0000313" key="4">
    <source>
        <dbReference type="EMBL" id="CAG2214538.1"/>
    </source>
</evidence>
<dbReference type="PROSITE" id="PS00018">
    <property type="entry name" value="EF_HAND_1"/>
    <property type="match status" value="1"/>
</dbReference>
<dbReference type="AlphaFoldDB" id="A0A8S3S5J6"/>
<dbReference type="OrthoDB" id="343296at2759"/>
<gene>
    <name evidence="4" type="ORF">MEDL_28366</name>
</gene>
<accession>A0A8S3S5J6</accession>
<organism evidence="4 5">
    <name type="scientific">Mytilus edulis</name>
    <name type="common">Blue mussel</name>
    <dbReference type="NCBI Taxonomy" id="6550"/>
    <lineage>
        <taxon>Eukaryota</taxon>
        <taxon>Metazoa</taxon>
        <taxon>Spiralia</taxon>
        <taxon>Lophotrochozoa</taxon>
        <taxon>Mollusca</taxon>
        <taxon>Bivalvia</taxon>
        <taxon>Autobranchia</taxon>
        <taxon>Pteriomorphia</taxon>
        <taxon>Mytilida</taxon>
        <taxon>Mytiloidea</taxon>
        <taxon>Mytilidae</taxon>
        <taxon>Mytilinae</taxon>
        <taxon>Mytilus</taxon>
    </lineage>
</organism>
<dbReference type="InterPro" id="IPR018247">
    <property type="entry name" value="EF_Hand_1_Ca_BS"/>
</dbReference>
<dbReference type="GO" id="GO:0005509">
    <property type="term" value="F:calcium ion binding"/>
    <property type="evidence" value="ECO:0007669"/>
    <property type="project" value="InterPro"/>
</dbReference>
<dbReference type="PANTHER" id="PTHR23048:SF59">
    <property type="entry name" value="EF-HAND SUPERFAMILY PROTEIN"/>
    <property type="match status" value="1"/>
</dbReference>
<keyword evidence="2" id="KW-0106">Calcium</keyword>